<evidence type="ECO:0000256" key="1">
    <source>
        <dbReference type="SAM" id="Phobius"/>
    </source>
</evidence>
<organism evidence="2 3">
    <name type="scientific">Candidatus Intestinimonas pullistercoris</name>
    <dbReference type="NCBI Taxonomy" id="2838623"/>
    <lineage>
        <taxon>Bacteria</taxon>
        <taxon>Bacillati</taxon>
        <taxon>Bacillota</taxon>
        <taxon>Clostridia</taxon>
        <taxon>Eubacteriales</taxon>
        <taxon>Intestinimonas</taxon>
    </lineage>
</organism>
<dbReference type="Pfam" id="PF12670">
    <property type="entry name" value="DUF3792"/>
    <property type="match status" value="1"/>
</dbReference>
<keyword evidence="1" id="KW-1133">Transmembrane helix</keyword>
<feature type="transmembrane region" description="Helical" evidence="1">
    <location>
        <begin position="53"/>
        <end position="71"/>
    </location>
</feature>
<feature type="transmembrane region" description="Helical" evidence="1">
    <location>
        <begin position="111"/>
        <end position="129"/>
    </location>
</feature>
<keyword evidence="1" id="KW-0472">Membrane</keyword>
<reference evidence="2" key="1">
    <citation type="journal article" date="2021" name="PeerJ">
        <title>Extensive microbial diversity within the chicken gut microbiome revealed by metagenomics and culture.</title>
        <authorList>
            <person name="Gilroy R."/>
            <person name="Ravi A."/>
            <person name="Getino M."/>
            <person name="Pursley I."/>
            <person name="Horton D.L."/>
            <person name="Alikhan N.F."/>
            <person name="Baker D."/>
            <person name="Gharbi K."/>
            <person name="Hall N."/>
            <person name="Watson M."/>
            <person name="Adriaenssens E.M."/>
            <person name="Foster-Nyarko E."/>
            <person name="Jarju S."/>
            <person name="Secka A."/>
            <person name="Antonio M."/>
            <person name="Oren A."/>
            <person name="Chaudhuri R.R."/>
            <person name="La Ragione R."/>
            <person name="Hildebrand F."/>
            <person name="Pallen M.J."/>
        </authorList>
    </citation>
    <scope>NUCLEOTIDE SEQUENCE</scope>
    <source>
        <strain evidence="2">CHK186-1790</strain>
    </source>
</reference>
<sequence>MRKTEEDQSAKLVRVITGVLLGGVLALGVCLVFLFLCAVGVSGGRLSEDLMDRLAIVGCVVGGFAGGIFAVRRCGAGPLLAGLAAGAVLFLLLLTIGLLLYDGMSVEHGGLGLLSGALCGGAAAGLLGARPKKKKRRR</sequence>
<dbReference type="NCBIfam" id="TIGR04086">
    <property type="entry name" value="TIGR04086_membr"/>
    <property type="match status" value="1"/>
</dbReference>
<evidence type="ECO:0000313" key="2">
    <source>
        <dbReference type="EMBL" id="HJC40086.1"/>
    </source>
</evidence>
<dbReference type="AlphaFoldDB" id="A0A9D2NWR0"/>
<evidence type="ECO:0000313" key="3">
    <source>
        <dbReference type="Proteomes" id="UP000823882"/>
    </source>
</evidence>
<comment type="caution">
    <text evidence="2">The sequence shown here is derived from an EMBL/GenBank/DDBJ whole genome shotgun (WGS) entry which is preliminary data.</text>
</comment>
<dbReference type="Proteomes" id="UP000823882">
    <property type="component" value="Unassembled WGS sequence"/>
</dbReference>
<gene>
    <name evidence="2" type="ORF">H9701_00850</name>
</gene>
<feature type="transmembrane region" description="Helical" evidence="1">
    <location>
        <begin position="12"/>
        <end position="41"/>
    </location>
</feature>
<keyword evidence="1" id="KW-0812">Transmembrane</keyword>
<protein>
    <submittedName>
        <fullName evidence="2">TIGR04086 family membrane protein</fullName>
    </submittedName>
</protein>
<feature type="transmembrane region" description="Helical" evidence="1">
    <location>
        <begin position="78"/>
        <end position="99"/>
    </location>
</feature>
<proteinExistence type="predicted"/>
<reference evidence="2" key="2">
    <citation type="submission" date="2021-04" db="EMBL/GenBank/DDBJ databases">
        <authorList>
            <person name="Gilroy R."/>
        </authorList>
    </citation>
    <scope>NUCLEOTIDE SEQUENCE</scope>
    <source>
        <strain evidence="2">CHK186-1790</strain>
    </source>
</reference>
<dbReference type="EMBL" id="DWWJ01000013">
    <property type="protein sequence ID" value="HJC40086.1"/>
    <property type="molecule type" value="Genomic_DNA"/>
</dbReference>
<accession>A0A9D2NWR0</accession>
<name>A0A9D2NWR0_9FIRM</name>
<dbReference type="InterPro" id="IPR023804">
    <property type="entry name" value="DUF3792_TM"/>
</dbReference>